<evidence type="ECO:0000313" key="7">
    <source>
        <dbReference type="EMBL" id="HJG36914.1"/>
    </source>
</evidence>
<dbReference type="Pfam" id="PF03606">
    <property type="entry name" value="DcuC"/>
    <property type="match status" value="1"/>
</dbReference>
<dbReference type="InterPro" id="IPR018385">
    <property type="entry name" value="C4_dicarb_anaerob_car-like"/>
</dbReference>
<protein>
    <submittedName>
        <fullName evidence="7">YfcC family protein</fullName>
    </submittedName>
</protein>
<feature type="transmembrane region" description="Helical" evidence="6">
    <location>
        <begin position="329"/>
        <end position="349"/>
    </location>
</feature>
<dbReference type="PANTHER" id="PTHR43652">
    <property type="entry name" value="BASIC AMINO ACID ANTIPORTER YFCC-RELATED"/>
    <property type="match status" value="1"/>
</dbReference>
<feature type="transmembrane region" description="Helical" evidence="6">
    <location>
        <begin position="211"/>
        <end position="233"/>
    </location>
</feature>
<feature type="transmembrane region" description="Helical" evidence="6">
    <location>
        <begin position="16"/>
        <end position="34"/>
    </location>
</feature>
<dbReference type="Proteomes" id="UP000753256">
    <property type="component" value="Unassembled WGS sequence"/>
</dbReference>
<evidence type="ECO:0000256" key="2">
    <source>
        <dbReference type="ARBA" id="ARBA00022475"/>
    </source>
</evidence>
<feature type="transmembrane region" description="Helical" evidence="6">
    <location>
        <begin position="301"/>
        <end position="317"/>
    </location>
</feature>
<accession>A0A921IVG1</accession>
<dbReference type="GO" id="GO:0005886">
    <property type="term" value="C:plasma membrane"/>
    <property type="evidence" value="ECO:0007669"/>
    <property type="project" value="UniProtKB-SubCell"/>
</dbReference>
<dbReference type="AlphaFoldDB" id="A0A921IVG1"/>
<feature type="transmembrane region" description="Helical" evidence="6">
    <location>
        <begin position="416"/>
        <end position="444"/>
    </location>
</feature>
<comment type="caution">
    <text evidence="7">The sequence shown here is derived from an EMBL/GenBank/DDBJ whole genome shotgun (WGS) entry which is preliminary data.</text>
</comment>
<feature type="transmembrane region" description="Helical" evidence="6">
    <location>
        <begin position="273"/>
        <end position="295"/>
    </location>
</feature>
<feature type="transmembrane region" description="Helical" evidence="6">
    <location>
        <begin position="130"/>
        <end position="150"/>
    </location>
</feature>
<organism evidence="7 8">
    <name type="scientific">Enorma phocaeensis</name>
    <dbReference type="NCBI Taxonomy" id="1871019"/>
    <lineage>
        <taxon>Bacteria</taxon>
        <taxon>Bacillati</taxon>
        <taxon>Actinomycetota</taxon>
        <taxon>Coriobacteriia</taxon>
        <taxon>Coriobacteriales</taxon>
        <taxon>Coriobacteriaceae</taxon>
        <taxon>Enorma</taxon>
    </lineage>
</organism>
<dbReference type="EMBL" id="DYUZ01000014">
    <property type="protein sequence ID" value="HJG36914.1"/>
    <property type="molecule type" value="Genomic_DNA"/>
</dbReference>
<feature type="transmembrane region" description="Helical" evidence="6">
    <location>
        <begin position="186"/>
        <end position="205"/>
    </location>
</feature>
<evidence type="ECO:0000256" key="4">
    <source>
        <dbReference type="ARBA" id="ARBA00022989"/>
    </source>
</evidence>
<proteinExistence type="predicted"/>
<feature type="transmembrane region" description="Helical" evidence="6">
    <location>
        <begin position="88"/>
        <end position="109"/>
    </location>
</feature>
<reference evidence="7" key="1">
    <citation type="journal article" date="2021" name="PeerJ">
        <title>Extensive microbial diversity within the chicken gut microbiome revealed by metagenomics and culture.</title>
        <authorList>
            <person name="Gilroy R."/>
            <person name="Ravi A."/>
            <person name="Getino M."/>
            <person name="Pursley I."/>
            <person name="Horton D.L."/>
            <person name="Alikhan N.F."/>
            <person name="Baker D."/>
            <person name="Gharbi K."/>
            <person name="Hall N."/>
            <person name="Watson M."/>
            <person name="Adriaenssens E.M."/>
            <person name="Foster-Nyarko E."/>
            <person name="Jarju S."/>
            <person name="Secka A."/>
            <person name="Antonio M."/>
            <person name="Oren A."/>
            <person name="Chaudhuri R.R."/>
            <person name="La Ragione R."/>
            <person name="Hildebrand F."/>
            <person name="Pallen M.J."/>
        </authorList>
    </citation>
    <scope>NUCLEOTIDE SEQUENCE</scope>
    <source>
        <strain evidence="7">ChiHjej13B12-9602</strain>
    </source>
</reference>
<keyword evidence="5 6" id="KW-0472">Membrane</keyword>
<sequence length="479" mass="51447">MGLPSEKGFRFRVPHAYTIIFLLMVVFAVLTWIVPSGAFERQEVDGREVTIAGTYQEIDKVYVDSETGEETDLRQGVFDVLQAPTQGIQGAVEVVAFILIVGGSFQIITKTGAITSGMSRAVRRLKDKDILIIPIMMALFALGGSTFGMAEETLPFYAVLMPIVMAMGFDSMTAFMIVFVGARIGYIASTVNPFSVLISQGIIGIQGNPQLWLRVIALVVLTVIAIVWVVMYARKVKRSPELSVTYQDDIEKRKEFAADEKALDSEFTNRQKAILIMFVAGMALIIWGLVVQGWYMNEISGIFLAMGLLSGVIAGMSEKEIATEFVNGLADFAFSAVVVGLARGILVVAEGGMIIDTVLNALAGALAGIPPVLFTTILYVVDNLLAILVPSSSGISALTMPIFGPLTELMGLNPEAAVTALTMGGTSMSLLCPTSAILVAGLGVCKISLGQWWKTAWKFFLVVSVVNIVFVAISGLLPM</sequence>
<gene>
    <name evidence="7" type="ORF">K8V70_03485</name>
</gene>
<comment type="subcellular location">
    <subcellularLocation>
        <location evidence="1">Cell membrane</location>
        <topology evidence="1">Multi-pass membrane protein</topology>
    </subcellularLocation>
</comment>
<evidence type="ECO:0000256" key="1">
    <source>
        <dbReference type="ARBA" id="ARBA00004651"/>
    </source>
</evidence>
<dbReference type="PANTHER" id="PTHR43652:SF6">
    <property type="entry name" value="ARGININE REPRESSOR"/>
    <property type="match status" value="1"/>
</dbReference>
<keyword evidence="2" id="KW-1003">Cell membrane</keyword>
<feature type="transmembrane region" description="Helical" evidence="6">
    <location>
        <begin position="385"/>
        <end position="404"/>
    </location>
</feature>
<dbReference type="RefSeq" id="WP_273189362.1">
    <property type="nucleotide sequence ID" value="NZ_DYUZ01000014.1"/>
</dbReference>
<feature type="transmembrane region" description="Helical" evidence="6">
    <location>
        <begin position="156"/>
        <end position="179"/>
    </location>
</feature>
<keyword evidence="3 6" id="KW-0812">Transmembrane</keyword>
<name>A0A921IVG1_9ACTN</name>
<keyword evidence="4 6" id="KW-1133">Transmembrane helix</keyword>
<evidence type="ECO:0000256" key="6">
    <source>
        <dbReference type="SAM" id="Phobius"/>
    </source>
</evidence>
<dbReference type="InterPro" id="IPR051679">
    <property type="entry name" value="DASS-Related_Transporters"/>
</dbReference>
<evidence type="ECO:0000256" key="5">
    <source>
        <dbReference type="ARBA" id="ARBA00023136"/>
    </source>
</evidence>
<evidence type="ECO:0000313" key="8">
    <source>
        <dbReference type="Proteomes" id="UP000753256"/>
    </source>
</evidence>
<reference evidence="7" key="2">
    <citation type="submission" date="2021-09" db="EMBL/GenBank/DDBJ databases">
        <authorList>
            <person name="Gilroy R."/>
        </authorList>
    </citation>
    <scope>NUCLEOTIDE SEQUENCE</scope>
    <source>
        <strain evidence="7">ChiHjej13B12-9602</strain>
    </source>
</reference>
<evidence type="ECO:0000256" key="3">
    <source>
        <dbReference type="ARBA" id="ARBA00022692"/>
    </source>
</evidence>
<feature type="transmembrane region" description="Helical" evidence="6">
    <location>
        <begin position="361"/>
        <end position="380"/>
    </location>
</feature>
<feature type="transmembrane region" description="Helical" evidence="6">
    <location>
        <begin position="456"/>
        <end position="477"/>
    </location>
</feature>